<dbReference type="OrthoDB" id="18453at2759"/>
<keyword evidence="3" id="KW-0158">Chromosome</keyword>
<sequence length="206" mass="23315">MDRNATASRRWVHFHSALQLAVSRASHKWTFEDFALCFPDFVERDRDTATQLFNRTSDYIESQISRMVQEICDEHKMQTSIDTLHHIVAEAKELDQTLAASGRPAPPDAWSSSTTPRNAIAARTVPQLQKSRDALKAMIAERKAKNVEMLQVVEEDRAAAEAANREAHDRMNAIEGVIQEFEKLPVEPLDSWAVTVHETVQGRPQP</sequence>
<evidence type="ECO:0000256" key="1">
    <source>
        <dbReference type="ARBA" id="ARBA00004123"/>
    </source>
</evidence>
<name>A0A550CKT5_9AGAR</name>
<evidence type="ECO:0000313" key="11">
    <source>
        <dbReference type="Proteomes" id="UP000320762"/>
    </source>
</evidence>
<reference evidence="10 11" key="1">
    <citation type="journal article" date="2019" name="New Phytol.">
        <title>Comparative genomics reveals unique wood-decay strategies and fruiting body development in the Schizophyllaceae.</title>
        <authorList>
            <person name="Almasi E."/>
            <person name="Sahu N."/>
            <person name="Krizsan K."/>
            <person name="Balint B."/>
            <person name="Kovacs G.M."/>
            <person name="Kiss B."/>
            <person name="Cseklye J."/>
            <person name="Drula E."/>
            <person name="Henrissat B."/>
            <person name="Nagy I."/>
            <person name="Chovatia M."/>
            <person name="Adam C."/>
            <person name="LaButti K."/>
            <person name="Lipzen A."/>
            <person name="Riley R."/>
            <person name="Grigoriev I.V."/>
            <person name="Nagy L.G."/>
        </authorList>
    </citation>
    <scope>NUCLEOTIDE SEQUENCE [LARGE SCALE GENOMIC DNA]</scope>
    <source>
        <strain evidence="10 11">NL-1724</strain>
    </source>
</reference>
<evidence type="ECO:0000256" key="5">
    <source>
        <dbReference type="ARBA" id="ARBA00022776"/>
    </source>
</evidence>
<evidence type="ECO:0000256" key="2">
    <source>
        <dbReference type="ARBA" id="ARBA00004629"/>
    </source>
</evidence>
<dbReference type="PANTHER" id="PTHR15459">
    <property type="entry name" value="POLYAMINE-MODULATED FACTOR 1"/>
    <property type="match status" value="1"/>
</dbReference>
<keyword evidence="5" id="KW-0498">Mitosis</keyword>
<keyword evidence="8" id="KW-0131">Cell cycle</keyword>
<protein>
    <recommendedName>
        <fullName evidence="12">Nnf1-domain-containing protein</fullName>
    </recommendedName>
</protein>
<accession>A0A550CKT5</accession>
<organism evidence="10 11">
    <name type="scientific">Schizophyllum amplum</name>
    <dbReference type="NCBI Taxonomy" id="97359"/>
    <lineage>
        <taxon>Eukaryota</taxon>
        <taxon>Fungi</taxon>
        <taxon>Dikarya</taxon>
        <taxon>Basidiomycota</taxon>
        <taxon>Agaricomycotina</taxon>
        <taxon>Agaricomycetes</taxon>
        <taxon>Agaricomycetidae</taxon>
        <taxon>Agaricales</taxon>
        <taxon>Schizophyllaceae</taxon>
        <taxon>Schizophyllum</taxon>
    </lineage>
</organism>
<keyword evidence="7" id="KW-0539">Nucleus</keyword>
<evidence type="ECO:0000313" key="10">
    <source>
        <dbReference type="EMBL" id="TRM65374.1"/>
    </source>
</evidence>
<dbReference type="AlphaFoldDB" id="A0A550CKT5"/>
<dbReference type="Pfam" id="PF03980">
    <property type="entry name" value="Nnf1"/>
    <property type="match status" value="1"/>
</dbReference>
<dbReference type="EMBL" id="VDMD01000005">
    <property type="protein sequence ID" value="TRM65374.1"/>
    <property type="molecule type" value="Genomic_DNA"/>
</dbReference>
<evidence type="ECO:0000256" key="8">
    <source>
        <dbReference type="ARBA" id="ARBA00023306"/>
    </source>
</evidence>
<dbReference type="Proteomes" id="UP000320762">
    <property type="component" value="Unassembled WGS sequence"/>
</dbReference>
<dbReference type="GO" id="GO:0000444">
    <property type="term" value="C:MIS12/MIND type complex"/>
    <property type="evidence" value="ECO:0007669"/>
    <property type="project" value="InterPro"/>
</dbReference>
<keyword evidence="11" id="KW-1185">Reference proteome</keyword>
<dbReference type="GO" id="GO:0051301">
    <property type="term" value="P:cell division"/>
    <property type="evidence" value="ECO:0007669"/>
    <property type="project" value="UniProtKB-KW"/>
</dbReference>
<comment type="caution">
    <text evidence="10">The sequence shown here is derived from an EMBL/GenBank/DDBJ whole genome shotgun (WGS) entry which is preliminary data.</text>
</comment>
<evidence type="ECO:0000256" key="7">
    <source>
        <dbReference type="ARBA" id="ARBA00023242"/>
    </source>
</evidence>
<evidence type="ECO:0000256" key="6">
    <source>
        <dbReference type="ARBA" id="ARBA00022838"/>
    </source>
</evidence>
<gene>
    <name evidence="10" type="ORF">BD626DRAFT_488565</name>
</gene>
<dbReference type="GO" id="GO:0007059">
    <property type="term" value="P:chromosome segregation"/>
    <property type="evidence" value="ECO:0007669"/>
    <property type="project" value="TreeGrafter"/>
</dbReference>
<dbReference type="PANTHER" id="PTHR15459:SF3">
    <property type="entry name" value="POLYAMINE-MODULATED FACTOR 1"/>
    <property type="match status" value="1"/>
</dbReference>
<evidence type="ECO:0000256" key="3">
    <source>
        <dbReference type="ARBA" id="ARBA00022454"/>
    </source>
</evidence>
<dbReference type="GO" id="GO:0005634">
    <property type="term" value="C:nucleus"/>
    <property type="evidence" value="ECO:0007669"/>
    <property type="project" value="UniProtKB-SubCell"/>
</dbReference>
<keyword evidence="9" id="KW-0137">Centromere</keyword>
<comment type="subcellular location">
    <subcellularLocation>
        <location evidence="2">Chromosome</location>
        <location evidence="2">Centromere</location>
        <location evidence="2">Kinetochore</location>
    </subcellularLocation>
    <subcellularLocation>
        <location evidence="1">Nucleus</location>
    </subcellularLocation>
</comment>
<evidence type="ECO:0000256" key="4">
    <source>
        <dbReference type="ARBA" id="ARBA00022618"/>
    </source>
</evidence>
<proteinExistence type="predicted"/>
<evidence type="ECO:0008006" key="12">
    <source>
        <dbReference type="Google" id="ProtNLM"/>
    </source>
</evidence>
<keyword evidence="4" id="KW-0132">Cell division</keyword>
<dbReference type="InterPro" id="IPR007128">
    <property type="entry name" value="PMF1/Nnf1"/>
</dbReference>
<keyword evidence="6" id="KW-0995">Kinetochore</keyword>
<evidence type="ECO:0000256" key="9">
    <source>
        <dbReference type="ARBA" id="ARBA00023328"/>
    </source>
</evidence>